<comment type="caution">
    <text evidence="2">The sequence shown here is derived from an EMBL/GenBank/DDBJ whole genome shotgun (WGS) entry which is preliminary data.</text>
</comment>
<dbReference type="Proteomes" id="UP000681526">
    <property type="component" value="Unassembled WGS sequence"/>
</dbReference>
<proteinExistence type="predicted"/>
<sequence length="153" mass="17799">MLYDNLIREAEQHGIDIYEKPLMKRIKGLYADGIVWINRRIPTTKEKACILAEELGHYHTSAGDILDQSDIRNRKQEKAAREWAYERLVPLEKIIEAHHARVSSRHDFAEFLGVTEPFLQAAIERYREKYGRHTIVGQYVICFDPLGVAEMFG</sequence>
<evidence type="ECO:0000313" key="2">
    <source>
        <dbReference type="EMBL" id="CAG5091874.1"/>
    </source>
</evidence>
<keyword evidence="3" id="KW-1185">Reference proteome</keyword>
<dbReference type="EMBL" id="CAJRAY010000085">
    <property type="protein sequence ID" value="CAG5091874.1"/>
    <property type="molecule type" value="Genomic_DNA"/>
</dbReference>
<protein>
    <recommendedName>
        <fullName evidence="1">IrrE N-terminal-like domain-containing protein</fullName>
    </recommendedName>
</protein>
<dbReference type="RefSeq" id="WP_015255491.1">
    <property type="nucleotide sequence ID" value="NZ_CAJRAY010000085.1"/>
</dbReference>
<name>A0ABM8V7V9_THEXY</name>
<evidence type="ECO:0000313" key="3">
    <source>
        <dbReference type="Proteomes" id="UP000681526"/>
    </source>
</evidence>
<gene>
    <name evidence="2" type="primary">txxe 3180</name>
    <name evidence="2" type="ORF">TXXE_16835</name>
</gene>
<reference evidence="2 3" key="1">
    <citation type="submission" date="2021-04" db="EMBL/GenBank/DDBJ databases">
        <authorList>
            <person name="Rakotoarivonina H."/>
        </authorList>
    </citation>
    <scope>NUCLEOTIDE SEQUENCE [LARGE SCALE GENOMIC DNA]</scope>
    <source>
        <strain evidence="2 3">XE</strain>
    </source>
</reference>
<feature type="domain" description="IrrE N-terminal-like" evidence="1">
    <location>
        <begin position="10"/>
        <end position="121"/>
    </location>
</feature>
<organism evidence="2 3">
    <name type="scientific">Thermobacillus xylanilyticus</name>
    <dbReference type="NCBI Taxonomy" id="76633"/>
    <lineage>
        <taxon>Bacteria</taxon>
        <taxon>Bacillati</taxon>
        <taxon>Bacillota</taxon>
        <taxon>Bacilli</taxon>
        <taxon>Bacillales</taxon>
        <taxon>Paenibacillaceae</taxon>
        <taxon>Thermobacillus</taxon>
    </lineage>
</organism>
<accession>A0ABM8V7V9</accession>
<dbReference type="Pfam" id="PF06114">
    <property type="entry name" value="Peptidase_M78"/>
    <property type="match status" value="1"/>
</dbReference>
<evidence type="ECO:0000259" key="1">
    <source>
        <dbReference type="Pfam" id="PF06114"/>
    </source>
</evidence>
<dbReference type="InterPro" id="IPR010359">
    <property type="entry name" value="IrrE_HExxH"/>
</dbReference>